<feature type="chain" id="PRO_5019168566" description="Secreted protein" evidence="1">
    <location>
        <begin position="22"/>
        <end position="111"/>
    </location>
</feature>
<dbReference type="Proteomes" id="UP000288805">
    <property type="component" value="Unassembled WGS sequence"/>
</dbReference>
<accession>A0A438E1U8</accession>
<gene>
    <name evidence="2" type="ORF">CK203_068160</name>
</gene>
<organism evidence="2 3">
    <name type="scientific">Vitis vinifera</name>
    <name type="common">Grape</name>
    <dbReference type="NCBI Taxonomy" id="29760"/>
    <lineage>
        <taxon>Eukaryota</taxon>
        <taxon>Viridiplantae</taxon>
        <taxon>Streptophyta</taxon>
        <taxon>Embryophyta</taxon>
        <taxon>Tracheophyta</taxon>
        <taxon>Spermatophyta</taxon>
        <taxon>Magnoliopsida</taxon>
        <taxon>eudicotyledons</taxon>
        <taxon>Gunneridae</taxon>
        <taxon>Pentapetalae</taxon>
        <taxon>rosids</taxon>
        <taxon>Vitales</taxon>
        <taxon>Vitaceae</taxon>
        <taxon>Viteae</taxon>
        <taxon>Vitis</taxon>
    </lineage>
</organism>
<evidence type="ECO:0000256" key="1">
    <source>
        <dbReference type="SAM" id="SignalP"/>
    </source>
</evidence>
<name>A0A438E1U8_VITVI</name>
<evidence type="ECO:0008006" key="4">
    <source>
        <dbReference type="Google" id="ProtNLM"/>
    </source>
</evidence>
<proteinExistence type="predicted"/>
<dbReference type="EMBL" id="QGNW01001434">
    <property type="protein sequence ID" value="RVW41673.1"/>
    <property type="molecule type" value="Genomic_DNA"/>
</dbReference>
<protein>
    <recommendedName>
        <fullName evidence="4">Secreted protein</fullName>
    </recommendedName>
</protein>
<evidence type="ECO:0000313" key="2">
    <source>
        <dbReference type="EMBL" id="RVW41673.1"/>
    </source>
</evidence>
<sequence>MNTQYLKSVSILQVFLLGCSSHPLLWTLCTDHESKNFNFFEILPPRVHQGSLVPGLSQCPSFSIREPRGGSSQQFLNLFVGAHTASLSWRFGAVFTFLACLVSTHYNTFSI</sequence>
<comment type="caution">
    <text evidence="2">The sequence shown here is derived from an EMBL/GenBank/DDBJ whole genome shotgun (WGS) entry which is preliminary data.</text>
</comment>
<feature type="signal peptide" evidence="1">
    <location>
        <begin position="1"/>
        <end position="21"/>
    </location>
</feature>
<dbReference type="AlphaFoldDB" id="A0A438E1U8"/>
<keyword evidence="1" id="KW-0732">Signal</keyword>
<evidence type="ECO:0000313" key="3">
    <source>
        <dbReference type="Proteomes" id="UP000288805"/>
    </source>
</evidence>
<dbReference type="PROSITE" id="PS51257">
    <property type="entry name" value="PROKAR_LIPOPROTEIN"/>
    <property type="match status" value="1"/>
</dbReference>
<reference evidence="2 3" key="1">
    <citation type="journal article" date="2018" name="PLoS Genet.">
        <title>Population sequencing reveals clonal diversity and ancestral inbreeding in the grapevine cultivar Chardonnay.</title>
        <authorList>
            <person name="Roach M.J."/>
            <person name="Johnson D.L."/>
            <person name="Bohlmann J."/>
            <person name="van Vuuren H.J."/>
            <person name="Jones S.J."/>
            <person name="Pretorius I.S."/>
            <person name="Schmidt S.A."/>
            <person name="Borneman A.R."/>
        </authorList>
    </citation>
    <scope>NUCLEOTIDE SEQUENCE [LARGE SCALE GENOMIC DNA]</scope>
    <source>
        <strain evidence="3">cv. Chardonnay</strain>
        <tissue evidence="2">Leaf</tissue>
    </source>
</reference>